<reference evidence="3" key="1">
    <citation type="journal article" date="2013" name="Genome Biol.">
        <title>Draft genome of the mountain pine beetle, Dendroctonus ponderosae Hopkins, a major forest pest.</title>
        <authorList>
            <person name="Keeling C.I."/>
            <person name="Yuen M.M."/>
            <person name="Liao N.Y."/>
            <person name="Docking T.R."/>
            <person name="Chan S.K."/>
            <person name="Taylor G.A."/>
            <person name="Palmquist D.L."/>
            <person name="Jackman S.D."/>
            <person name="Nguyen A."/>
            <person name="Li M."/>
            <person name="Henderson H."/>
            <person name="Janes J.K."/>
            <person name="Zhao Y."/>
            <person name="Pandoh P."/>
            <person name="Moore R."/>
            <person name="Sperling F.A."/>
            <person name="Huber D.P."/>
            <person name="Birol I."/>
            <person name="Jones S.J."/>
            <person name="Bohlmann J."/>
        </authorList>
    </citation>
    <scope>NUCLEOTIDE SEQUENCE</scope>
</reference>
<dbReference type="EnsemblMetazoa" id="XM_019900904.1">
    <property type="protein sequence ID" value="XP_019756463.1"/>
    <property type="gene ID" value="LOC109535081"/>
</dbReference>
<feature type="domain" description="Glycosyl-hydrolase family 116 catalytic region" evidence="1">
    <location>
        <begin position="1"/>
        <end position="88"/>
    </location>
</feature>
<organism evidence="2 3">
    <name type="scientific">Dendroctonus ponderosae</name>
    <name type="common">Mountain pine beetle</name>
    <dbReference type="NCBI Taxonomy" id="77166"/>
    <lineage>
        <taxon>Eukaryota</taxon>
        <taxon>Metazoa</taxon>
        <taxon>Ecdysozoa</taxon>
        <taxon>Arthropoda</taxon>
        <taxon>Hexapoda</taxon>
        <taxon>Insecta</taxon>
        <taxon>Pterygota</taxon>
        <taxon>Neoptera</taxon>
        <taxon>Endopterygota</taxon>
        <taxon>Coleoptera</taxon>
        <taxon>Polyphaga</taxon>
        <taxon>Cucujiformia</taxon>
        <taxon>Curculionidae</taxon>
        <taxon>Scolytinae</taxon>
        <taxon>Dendroctonus</taxon>
    </lineage>
</organism>
<dbReference type="Pfam" id="PF04685">
    <property type="entry name" value="DUF608"/>
    <property type="match status" value="1"/>
</dbReference>
<evidence type="ECO:0000259" key="1">
    <source>
        <dbReference type="Pfam" id="PF04685"/>
    </source>
</evidence>
<keyword evidence="3" id="KW-1185">Reference proteome</keyword>
<evidence type="ECO:0000313" key="3">
    <source>
        <dbReference type="Proteomes" id="UP000019118"/>
    </source>
</evidence>
<name>A0AAR5P5S8_DENPD</name>
<sequence>MGAVNGFLNGQADKMTIQSQEVWTGVTYALAATMIQEGLINEGFKTAGGMFKSMTEKFGMIFNTPEALYEKSCYRAMGYMRPLSIWSMQIAWEQKNNKPSN</sequence>
<dbReference type="InterPro" id="IPR006775">
    <property type="entry name" value="GH116_catalytic"/>
</dbReference>
<proteinExistence type="predicted"/>
<dbReference type="InterPro" id="IPR052566">
    <property type="entry name" value="Non-lysos_glucosylceramidase"/>
</dbReference>
<dbReference type="Proteomes" id="UP000019118">
    <property type="component" value="Unassembled WGS sequence"/>
</dbReference>
<evidence type="ECO:0000313" key="2">
    <source>
        <dbReference type="EnsemblMetazoa" id="XP_019756463.1"/>
    </source>
</evidence>
<dbReference type="AlphaFoldDB" id="A0AAR5P5S8"/>
<dbReference type="GO" id="GO:0008422">
    <property type="term" value="F:beta-glucosidase activity"/>
    <property type="evidence" value="ECO:0007669"/>
    <property type="project" value="TreeGrafter"/>
</dbReference>
<protein>
    <recommendedName>
        <fullName evidence="1">Glycosyl-hydrolase family 116 catalytic region domain-containing protein</fullName>
    </recommendedName>
</protein>
<reference evidence="2" key="2">
    <citation type="submission" date="2024-08" db="UniProtKB">
        <authorList>
            <consortium name="EnsemblMetazoa"/>
        </authorList>
    </citation>
    <scope>IDENTIFICATION</scope>
</reference>
<accession>A0AAR5P5S8</accession>
<dbReference type="PANTHER" id="PTHR12654">
    <property type="entry name" value="BILE ACID BETA-GLUCOSIDASE-RELATED"/>
    <property type="match status" value="1"/>
</dbReference>
<dbReference type="PANTHER" id="PTHR12654:SF0">
    <property type="entry name" value="NON-LYSOSOMAL GLUCOSYLCERAMIDASE"/>
    <property type="match status" value="1"/>
</dbReference>